<dbReference type="Proteomes" id="UP000709959">
    <property type="component" value="Unassembled WGS sequence"/>
</dbReference>
<evidence type="ECO:0000313" key="4">
    <source>
        <dbReference type="EMBL" id="MBK8573346.1"/>
    </source>
</evidence>
<dbReference type="EMBL" id="JADKCH010000017">
    <property type="protein sequence ID" value="MBK8573346.1"/>
    <property type="molecule type" value="Genomic_DNA"/>
</dbReference>
<accession>A0A936F3W6</accession>
<name>A0A936F3W6_9BACT</name>
<evidence type="ECO:0000256" key="2">
    <source>
        <dbReference type="ARBA" id="ARBA00022840"/>
    </source>
</evidence>
<dbReference type="Gene3D" id="1.10.8.60">
    <property type="match status" value="1"/>
</dbReference>
<comment type="caution">
    <text evidence="4">The sequence shown here is derived from an EMBL/GenBank/DDBJ whole genome shotgun (WGS) entry which is preliminary data.</text>
</comment>
<dbReference type="AlphaFoldDB" id="A0A936F3W6"/>
<reference evidence="4 5" key="1">
    <citation type="submission" date="2020-10" db="EMBL/GenBank/DDBJ databases">
        <title>Connecting structure to function with the recovery of over 1000 high-quality activated sludge metagenome-assembled genomes encoding full-length rRNA genes using long-read sequencing.</title>
        <authorList>
            <person name="Singleton C.M."/>
            <person name="Petriglieri F."/>
            <person name="Kristensen J.M."/>
            <person name="Kirkegaard R.H."/>
            <person name="Michaelsen T.Y."/>
            <person name="Andersen M.H."/>
            <person name="Karst S.M."/>
            <person name="Dueholm M.S."/>
            <person name="Nielsen P.H."/>
            <person name="Albertsen M."/>
        </authorList>
    </citation>
    <scope>NUCLEOTIDE SEQUENCE [LARGE SCALE GENOMIC DNA]</scope>
    <source>
        <strain evidence="4">OdNE_18-Q3-R46-58_MAXAC.008</strain>
    </source>
</reference>
<gene>
    <name evidence="4" type="ORF">IPN91_12060</name>
</gene>
<sequence>MLPRERTRHWRVLPLGRRFAWPRGAGPAGFDPLYGARPLKRLIQQAVVNPLSRMVLQGQLKPGGLARLVVRDGQLAVEAEAVQ</sequence>
<protein>
    <recommendedName>
        <fullName evidence="3">Clp ATPase C-terminal domain-containing protein</fullName>
    </recommendedName>
</protein>
<keyword evidence="2" id="KW-0067">ATP-binding</keyword>
<evidence type="ECO:0000259" key="3">
    <source>
        <dbReference type="Pfam" id="PF10431"/>
    </source>
</evidence>
<evidence type="ECO:0000313" key="5">
    <source>
        <dbReference type="Proteomes" id="UP000709959"/>
    </source>
</evidence>
<organism evidence="4 5">
    <name type="scientific">Candidatus Geothrix odensensis</name>
    <dbReference type="NCBI Taxonomy" id="2954440"/>
    <lineage>
        <taxon>Bacteria</taxon>
        <taxon>Pseudomonadati</taxon>
        <taxon>Acidobacteriota</taxon>
        <taxon>Holophagae</taxon>
        <taxon>Holophagales</taxon>
        <taxon>Holophagaceae</taxon>
        <taxon>Geothrix</taxon>
    </lineage>
</organism>
<evidence type="ECO:0000256" key="1">
    <source>
        <dbReference type="ARBA" id="ARBA00022741"/>
    </source>
</evidence>
<feature type="domain" description="Clp ATPase C-terminal" evidence="3">
    <location>
        <begin position="28"/>
        <end position="64"/>
    </location>
</feature>
<dbReference type="Pfam" id="PF10431">
    <property type="entry name" value="ClpB_D2-small"/>
    <property type="match status" value="1"/>
</dbReference>
<proteinExistence type="predicted"/>
<dbReference type="GO" id="GO:0005524">
    <property type="term" value="F:ATP binding"/>
    <property type="evidence" value="ECO:0007669"/>
    <property type="project" value="UniProtKB-KW"/>
</dbReference>
<keyword evidence="1" id="KW-0547">Nucleotide-binding</keyword>
<dbReference type="InterPro" id="IPR019489">
    <property type="entry name" value="Clp_ATPase_C"/>
</dbReference>